<gene>
    <name evidence="3" type="ORF">HP552_04950</name>
</gene>
<name>A0A7Y6EUB9_9BACL</name>
<evidence type="ECO:0000313" key="4">
    <source>
        <dbReference type="Proteomes" id="UP000526125"/>
    </source>
</evidence>
<sequence>MRKLIVILLCFLLVTPALNGKRAQASGLSTETSIKQIETSGNLTMYLSNNGDLMSWTTIQDGSPNIKKVAGDIQQFSLDSSSGYIAIKSNGEVINKSNRFSNDEVDLKRIGKVKQVAHNIYEYRFINEKNELWAFSMNAWGNPVTQPEKVMDNVKQVSTSDSGTFIVTTKDELWAYGNSMSYAIDAGFELENGPVKIMDNVEKVQLGSDYDSFVIALKTNGEVWGWGKNPSYQIGKNLPDIVEEPSFIISDIIDLSVGANYSMAIDSEGQLWGWGGNIYGQIGNDSVDAVGTPKMVMQNVSKVATSLNDWDKATFVVRNDNTIWGWGSNSYNILSSSTSKDILTPIKIIEIQNKPSVVTGVYNNASEWAKPELVEAEKKGLLSPVINESFKAKITREKFSEIVIKFYEALTGESLATVAKNPFTDTVNAEVLKAYDLGIVKGISPSKFSPNNFITREEMSVMLIRALDKAKPEFDYNYDYFRFEDEKEFSTWSQSSIKLLRSMGIILGDTNNNFNPKKSTTIEEASVMVYRLLKAADK</sequence>
<dbReference type="PANTHER" id="PTHR45982">
    <property type="entry name" value="REGULATOR OF CHROMOSOME CONDENSATION"/>
    <property type="match status" value="1"/>
</dbReference>
<dbReference type="SUPFAM" id="SSF50985">
    <property type="entry name" value="RCC1/BLIP-II"/>
    <property type="match status" value="1"/>
</dbReference>
<reference evidence="3 4" key="1">
    <citation type="submission" date="2020-05" db="EMBL/GenBank/DDBJ databases">
        <title>Genome Sequencing of Type Strains.</title>
        <authorList>
            <person name="Lemaire J.F."/>
            <person name="Inderbitzin P."/>
            <person name="Gregorio O.A."/>
            <person name="Collins S.B."/>
            <person name="Wespe N."/>
            <person name="Knight-Connoni V."/>
        </authorList>
    </citation>
    <scope>NUCLEOTIDE SEQUENCE [LARGE SCALE GENOMIC DNA]</scope>
    <source>
        <strain evidence="3 4">LMG 21957</strain>
    </source>
</reference>
<feature type="domain" description="SLH" evidence="2">
    <location>
        <begin position="480"/>
        <end position="538"/>
    </location>
</feature>
<dbReference type="Gene3D" id="2.130.10.30">
    <property type="entry name" value="Regulator of chromosome condensation 1/beta-lactamase-inhibitor protein II"/>
    <property type="match status" value="1"/>
</dbReference>
<dbReference type="InterPro" id="IPR009091">
    <property type="entry name" value="RCC1/BLIP-II"/>
</dbReference>
<keyword evidence="4" id="KW-1185">Reference proteome</keyword>
<feature type="chain" id="PRO_5039321839" description="SLH domain-containing protein" evidence="1">
    <location>
        <begin position="20"/>
        <end position="538"/>
    </location>
</feature>
<dbReference type="AlphaFoldDB" id="A0A7Y6EUB9"/>
<proteinExistence type="predicted"/>
<organism evidence="3 4">
    <name type="scientific">Paenibacillus xylanilyticus</name>
    <dbReference type="NCBI Taxonomy" id="248903"/>
    <lineage>
        <taxon>Bacteria</taxon>
        <taxon>Bacillati</taxon>
        <taxon>Bacillota</taxon>
        <taxon>Bacilli</taxon>
        <taxon>Bacillales</taxon>
        <taxon>Paenibacillaceae</taxon>
        <taxon>Paenibacillus</taxon>
    </lineage>
</organism>
<dbReference type="InterPro" id="IPR051553">
    <property type="entry name" value="Ran_GTPase-activating"/>
</dbReference>
<evidence type="ECO:0000313" key="3">
    <source>
        <dbReference type="EMBL" id="NUU74588.1"/>
    </source>
</evidence>
<dbReference type="InterPro" id="IPR000408">
    <property type="entry name" value="Reg_chr_condens"/>
</dbReference>
<keyword evidence="1" id="KW-0732">Signal</keyword>
<dbReference type="InterPro" id="IPR001119">
    <property type="entry name" value="SLH_dom"/>
</dbReference>
<dbReference type="Pfam" id="PF00395">
    <property type="entry name" value="SLH"/>
    <property type="match status" value="2"/>
</dbReference>
<evidence type="ECO:0000259" key="2">
    <source>
        <dbReference type="PROSITE" id="PS51272"/>
    </source>
</evidence>
<feature type="domain" description="SLH" evidence="2">
    <location>
        <begin position="414"/>
        <end position="477"/>
    </location>
</feature>
<dbReference type="PROSITE" id="PS51272">
    <property type="entry name" value="SLH"/>
    <property type="match status" value="2"/>
</dbReference>
<feature type="signal peptide" evidence="1">
    <location>
        <begin position="1"/>
        <end position="19"/>
    </location>
</feature>
<dbReference type="PANTHER" id="PTHR45982:SF1">
    <property type="entry name" value="REGULATOR OF CHROMOSOME CONDENSATION"/>
    <property type="match status" value="1"/>
</dbReference>
<dbReference type="Proteomes" id="UP000526125">
    <property type="component" value="Unassembled WGS sequence"/>
</dbReference>
<evidence type="ECO:0000256" key="1">
    <source>
        <dbReference type="SAM" id="SignalP"/>
    </source>
</evidence>
<protein>
    <recommendedName>
        <fullName evidence="2">SLH domain-containing protein</fullName>
    </recommendedName>
</protein>
<dbReference type="RefSeq" id="WP_175394494.1">
    <property type="nucleotide sequence ID" value="NZ_JABMCB010000154.1"/>
</dbReference>
<comment type="caution">
    <text evidence="3">The sequence shown here is derived from an EMBL/GenBank/DDBJ whole genome shotgun (WGS) entry which is preliminary data.</text>
</comment>
<accession>A0A7Y6EUB9</accession>
<dbReference type="PROSITE" id="PS50012">
    <property type="entry name" value="RCC1_3"/>
    <property type="match status" value="1"/>
</dbReference>
<dbReference type="Pfam" id="PF13540">
    <property type="entry name" value="RCC1_2"/>
    <property type="match status" value="1"/>
</dbReference>
<dbReference type="EMBL" id="JABMCB010000154">
    <property type="protein sequence ID" value="NUU74588.1"/>
    <property type="molecule type" value="Genomic_DNA"/>
</dbReference>